<dbReference type="Proteomes" id="UP000327013">
    <property type="component" value="Chromosome 8"/>
</dbReference>
<name>A0A5N6RXV6_9ROSI</name>
<dbReference type="InterPro" id="IPR018200">
    <property type="entry name" value="USP_CS"/>
</dbReference>
<dbReference type="GO" id="GO:0005634">
    <property type="term" value="C:nucleus"/>
    <property type="evidence" value="ECO:0007669"/>
    <property type="project" value="TreeGrafter"/>
</dbReference>
<evidence type="ECO:0000313" key="5">
    <source>
        <dbReference type="Proteomes" id="UP000327013"/>
    </source>
</evidence>
<dbReference type="PANTHER" id="PTHR24006:SF663">
    <property type="entry name" value="UBIQUITIN CARBOXYL-TERMINAL HYDROLASE 23"/>
    <property type="match status" value="1"/>
</dbReference>
<feature type="compositionally biased region" description="Low complexity" evidence="2">
    <location>
        <begin position="63"/>
        <end position="77"/>
    </location>
</feature>
<dbReference type="AlphaFoldDB" id="A0A5N6RXV6"/>
<feature type="region of interest" description="Disordered" evidence="2">
    <location>
        <begin position="208"/>
        <end position="228"/>
    </location>
</feature>
<gene>
    <name evidence="4" type="ORF">FH972_020829</name>
</gene>
<evidence type="ECO:0000259" key="3">
    <source>
        <dbReference type="Pfam" id="PF00443"/>
    </source>
</evidence>
<feature type="region of interest" description="Disordered" evidence="2">
    <location>
        <begin position="57"/>
        <end position="79"/>
    </location>
</feature>
<keyword evidence="5" id="KW-1185">Reference proteome</keyword>
<feature type="domain" description="Peptidase C19 ubiquitin carboxyl-terminal hydrolase" evidence="3">
    <location>
        <begin position="108"/>
        <end position="144"/>
    </location>
</feature>
<organism evidence="4 5">
    <name type="scientific">Carpinus fangiana</name>
    <dbReference type="NCBI Taxonomy" id="176857"/>
    <lineage>
        <taxon>Eukaryota</taxon>
        <taxon>Viridiplantae</taxon>
        <taxon>Streptophyta</taxon>
        <taxon>Embryophyta</taxon>
        <taxon>Tracheophyta</taxon>
        <taxon>Spermatophyta</taxon>
        <taxon>Magnoliopsida</taxon>
        <taxon>eudicotyledons</taxon>
        <taxon>Gunneridae</taxon>
        <taxon>Pentapetalae</taxon>
        <taxon>rosids</taxon>
        <taxon>fabids</taxon>
        <taxon>Fagales</taxon>
        <taxon>Betulaceae</taxon>
        <taxon>Carpinus</taxon>
    </lineage>
</organism>
<dbReference type="GO" id="GO:0016579">
    <property type="term" value="P:protein deubiquitination"/>
    <property type="evidence" value="ECO:0007669"/>
    <property type="project" value="InterPro"/>
</dbReference>
<feature type="region of interest" description="Disordered" evidence="2">
    <location>
        <begin position="1"/>
        <end position="27"/>
    </location>
</feature>
<evidence type="ECO:0000313" key="4">
    <source>
        <dbReference type="EMBL" id="KAE8126083.1"/>
    </source>
</evidence>
<comment type="similarity">
    <text evidence="1">Belongs to the peptidase C19 family.</text>
</comment>
<evidence type="ECO:0000256" key="1">
    <source>
        <dbReference type="ARBA" id="ARBA00009085"/>
    </source>
</evidence>
<dbReference type="GO" id="GO:0005829">
    <property type="term" value="C:cytosol"/>
    <property type="evidence" value="ECO:0007669"/>
    <property type="project" value="TreeGrafter"/>
</dbReference>
<dbReference type="PROSITE" id="PS00972">
    <property type="entry name" value="USP_1"/>
    <property type="match status" value="1"/>
</dbReference>
<dbReference type="InterPro" id="IPR001394">
    <property type="entry name" value="Peptidase_C19_UCH"/>
</dbReference>
<dbReference type="EMBL" id="CM017328">
    <property type="protein sequence ID" value="KAE8126083.1"/>
    <property type="molecule type" value="Genomic_DNA"/>
</dbReference>
<sequence length="228" mass="24986">MTGSLVASLGSDTQPGGHSDHLDPLSNGSSTALYRRIEFHPARKAFKGFSNGGGDFRLETLNPGSSSEQRRSGSSPGLTVKKVDGSEFLENGLDPELSFGITVRRIGAGLQNLGNTCFLNSVLQCLTYTEPLAAYLQSSKHQNSFARWDGIELPSSQIAVSNDVERSSIGYIPDEWDEEYDRGKRKKVRLPKESFGGPNPFQEIAMKKTQFKKPKVDRASSGNQPFRI</sequence>
<dbReference type="GO" id="GO:0004843">
    <property type="term" value="F:cysteine-type deubiquitinase activity"/>
    <property type="evidence" value="ECO:0007669"/>
    <property type="project" value="InterPro"/>
</dbReference>
<dbReference type="PANTHER" id="PTHR24006">
    <property type="entry name" value="UBIQUITIN CARBOXYL-TERMINAL HYDROLASE"/>
    <property type="match status" value="1"/>
</dbReference>
<dbReference type="Gene3D" id="3.90.70.10">
    <property type="entry name" value="Cysteine proteinases"/>
    <property type="match status" value="1"/>
</dbReference>
<feature type="compositionally biased region" description="Polar residues" evidence="2">
    <location>
        <begin position="1"/>
        <end position="16"/>
    </location>
</feature>
<dbReference type="Pfam" id="PF00443">
    <property type="entry name" value="UCH"/>
    <property type="match status" value="1"/>
</dbReference>
<proteinExistence type="inferred from homology"/>
<dbReference type="OrthoDB" id="1744911at2759"/>
<dbReference type="InterPro" id="IPR050164">
    <property type="entry name" value="Peptidase_C19"/>
</dbReference>
<reference evidence="4 5" key="1">
    <citation type="submission" date="2019-06" db="EMBL/GenBank/DDBJ databases">
        <title>A chromosomal-level reference genome of Carpinus fangiana (Coryloideae, Betulaceae).</title>
        <authorList>
            <person name="Yang X."/>
            <person name="Wang Z."/>
            <person name="Zhang L."/>
            <person name="Hao G."/>
            <person name="Liu J."/>
            <person name="Yang Y."/>
        </authorList>
    </citation>
    <scope>NUCLEOTIDE SEQUENCE [LARGE SCALE GENOMIC DNA]</scope>
    <source>
        <strain evidence="4">Cfa_2016G</strain>
        <tissue evidence="4">Leaf</tissue>
    </source>
</reference>
<dbReference type="SUPFAM" id="SSF54001">
    <property type="entry name" value="Cysteine proteinases"/>
    <property type="match status" value="1"/>
</dbReference>
<protein>
    <recommendedName>
        <fullName evidence="3">Peptidase C19 ubiquitin carboxyl-terminal hydrolase domain-containing protein</fullName>
    </recommendedName>
</protein>
<dbReference type="InterPro" id="IPR038765">
    <property type="entry name" value="Papain-like_cys_pep_sf"/>
</dbReference>
<accession>A0A5N6RXV6</accession>
<evidence type="ECO:0000256" key="2">
    <source>
        <dbReference type="SAM" id="MobiDB-lite"/>
    </source>
</evidence>